<organism evidence="1 2">
    <name type="scientific">Mycolicibacterium mageritense</name>
    <name type="common">Mycobacterium mageritense</name>
    <dbReference type="NCBI Taxonomy" id="53462"/>
    <lineage>
        <taxon>Bacteria</taxon>
        <taxon>Bacillati</taxon>
        <taxon>Actinomycetota</taxon>
        <taxon>Actinomycetes</taxon>
        <taxon>Mycobacteriales</taxon>
        <taxon>Mycobacteriaceae</taxon>
        <taxon>Mycolicibacterium</taxon>
    </lineage>
</organism>
<evidence type="ECO:0000313" key="1">
    <source>
        <dbReference type="EMBL" id="BDY26684.1"/>
    </source>
</evidence>
<gene>
    <name evidence="1" type="ORF">hbim_00599</name>
</gene>
<name>A0AAI8TPR3_MYCME</name>
<accession>A0AAI8TPR3</accession>
<dbReference type="InterPro" id="IPR036188">
    <property type="entry name" value="FAD/NAD-bd_sf"/>
</dbReference>
<dbReference type="SUPFAM" id="SSF51905">
    <property type="entry name" value="FAD/NAD(P)-binding domain"/>
    <property type="match status" value="1"/>
</dbReference>
<reference evidence="1" key="1">
    <citation type="submission" date="2023-03" db="EMBL/GenBank/DDBJ databases">
        <title>Draft genome sequence of a Mycolicibacterium mageritense strain H4_3_1 isolated from a hybrid biological-inorganic system reactor.</title>
        <authorList>
            <person name="Feng X."/>
            <person name="Kazama D."/>
            <person name="Sato K."/>
            <person name="Kobayashi H."/>
        </authorList>
    </citation>
    <scope>NUCLEOTIDE SEQUENCE</scope>
    <source>
        <strain evidence="1">H4_3_1</strain>
    </source>
</reference>
<dbReference type="AlphaFoldDB" id="A0AAI8TPR3"/>
<protein>
    <recommendedName>
        <fullName evidence="3">FAD-dependent oxidoreductase</fullName>
    </recommendedName>
</protein>
<dbReference type="PANTHER" id="PTHR43422:SF3">
    <property type="entry name" value="THIAMINE THIAZOLE SYNTHASE"/>
    <property type="match status" value="1"/>
</dbReference>
<dbReference type="PANTHER" id="PTHR43422">
    <property type="entry name" value="THIAMINE THIAZOLE SYNTHASE"/>
    <property type="match status" value="1"/>
</dbReference>
<proteinExistence type="predicted"/>
<dbReference type="RefSeq" id="WP_374762493.1">
    <property type="nucleotide sequence ID" value="NZ_AP027452.1"/>
</dbReference>
<sequence>MIGEHAVVTGAGMAGLLAARAVSEFYRSVTIVERDVLPDSPVHRKGVPQGRHLHSVLSRGVSVLDMLFPGLVDELGAAGAVVVDDPDLSRVYARVGAHELSQSGTLADPAALRFYLASRPFTEFHVRRRVQALDNVTFLDGHDVAGPVIQGDAIAGLRMIDCANRTESVLDCDLVIDAAGRASRTPLLLESLGYGRPAEQTDSSDWAYSSQLMTLTEPGFPERMAMANNGSRRPRALLLAQEHDHWMLAIARAAETGPPPSDFAGMLATAGDMLPARIIAGLRRAEPVGEVATVRKTQAVWRRYDLMPRFPTGLLVTGDALCSLNPLYGQGMTMATLDALAMRECLRAGPSRLRERYFAATARHLSSTWALNQTNDRIPPPAIARPKAAERLQKWMRLAAIEAAGSDIRVTEQLLRVNGLIDPPARLRHPALVSRILIGKIRMCSRGTDRRTASLVSRIVASRNPRPHVAG</sequence>
<dbReference type="EMBL" id="AP027452">
    <property type="protein sequence ID" value="BDY26684.1"/>
    <property type="molecule type" value="Genomic_DNA"/>
</dbReference>
<evidence type="ECO:0000313" key="2">
    <source>
        <dbReference type="Proteomes" id="UP001241092"/>
    </source>
</evidence>
<dbReference type="Proteomes" id="UP001241092">
    <property type="component" value="Chromosome"/>
</dbReference>
<dbReference type="Gene3D" id="3.50.50.60">
    <property type="entry name" value="FAD/NAD(P)-binding domain"/>
    <property type="match status" value="1"/>
</dbReference>
<evidence type="ECO:0008006" key="3">
    <source>
        <dbReference type="Google" id="ProtNLM"/>
    </source>
</evidence>